<organism evidence="1 2">
    <name type="scientific">Paenibacillus amylolyticus</name>
    <dbReference type="NCBI Taxonomy" id="1451"/>
    <lineage>
        <taxon>Bacteria</taxon>
        <taxon>Bacillati</taxon>
        <taxon>Bacillota</taxon>
        <taxon>Bacilli</taxon>
        <taxon>Bacillales</taxon>
        <taxon>Paenibacillaceae</taxon>
        <taxon>Paenibacillus</taxon>
    </lineage>
</organism>
<protein>
    <submittedName>
        <fullName evidence="1">Uncharacterized protein</fullName>
    </submittedName>
</protein>
<name>A0AAP5H5V8_PAEAM</name>
<accession>A0AAP5H5V8</accession>
<gene>
    <name evidence="1" type="ORF">J2W91_004287</name>
</gene>
<dbReference type="EMBL" id="JAVDTR010000013">
    <property type="protein sequence ID" value="MDR6725785.1"/>
    <property type="molecule type" value="Genomic_DNA"/>
</dbReference>
<proteinExistence type="predicted"/>
<sequence length="41" mass="4861">MQKRSFLCPKEKQLVQTIADRKPQYNKRQLSLRTEGKLSVI</sequence>
<evidence type="ECO:0000313" key="1">
    <source>
        <dbReference type="EMBL" id="MDR6725785.1"/>
    </source>
</evidence>
<evidence type="ECO:0000313" key="2">
    <source>
        <dbReference type="Proteomes" id="UP001254832"/>
    </source>
</evidence>
<reference evidence="1" key="1">
    <citation type="submission" date="2023-07" db="EMBL/GenBank/DDBJ databases">
        <title>Sorghum-associated microbial communities from plants grown in Nebraska, USA.</title>
        <authorList>
            <person name="Schachtman D."/>
        </authorList>
    </citation>
    <scope>NUCLEOTIDE SEQUENCE</scope>
    <source>
        <strain evidence="1">BE80</strain>
    </source>
</reference>
<dbReference type="Proteomes" id="UP001254832">
    <property type="component" value="Unassembled WGS sequence"/>
</dbReference>
<comment type="caution">
    <text evidence="1">The sequence shown here is derived from an EMBL/GenBank/DDBJ whole genome shotgun (WGS) entry which is preliminary data.</text>
</comment>
<dbReference type="AlphaFoldDB" id="A0AAP5H5V8"/>